<evidence type="ECO:0000259" key="2">
    <source>
        <dbReference type="Pfam" id="PF13240"/>
    </source>
</evidence>
<sequence>MSKICPKCGKELPDDARFCMDCGYTIDKQESGGLLNNFPLPTLFIVLIVAILIIGGVFILSSGSGDNNNAPDRTDEVTHAVDLTIAGVGGWDSDSGKKSYTLYTEGIFNSVPGNLKGYNVKTTYYDSNGSEIGHETEKLENVYYDTEFSISFGYYTTYKLPDPDHVKVEIINGGKVIDSYTEQIDTNKIDYLN</sequence>
<accession>A0A8T3VIF8</accession>
<gene>
    <name evidence="3" type="ORF">E7Z79_08475</name>
</gene>
<feature type="domain" description="Zinc-ribbon" evidence="2">
    <location>
        <begin position="5"/>
        <end position="25"/>
    </location>
</feature>
<dbReference type="Gene3D" id="4.10.1060.50">
    <property type="match status" value="1"/>
</dbReference>
<comment type="caution">
    <text evidence="3">The sequence shown here is derived from an EMBL/GenBank/DDBJ whole genome shotgun (WGS) entry which is preliminary data.</text>
</comment>
<dbReference type="Proteomes" id="UP000783037">
    <property type="component" value="Unassembled WGS sequence"/>
</dbReference>
<dbReference type="EMBL" id="SUTK01000063">
    <property type="protein sequence ID" value="MBE6502458.1"/>
    <property type="molecule type" value="Genomic_DNA"/>
</dbReference>
<dbReference type="AlphaFoldDB" id="A0A8T3VIF8"/>
<keyword evidence="1" id="KW-0812">Transmembrane</keyword>
<dbReference type="InterPro" id="IPR038587">
    <property type="entry name" value="Ribosomal_eL40_sf"/>
</dbReference>
<protein>
    <submittedName>
        <fullName evidence="3">Zinc ribbon domain-containing protein</fullName>
    </submittedName>
</protein>
<name>A0A8T3VIF8_9EURY</name>
<dbReference type="InterPro" id="IPR026870">
    <property type="entry name" value="Zinc_ribbon_dom"/>
</dbReference>
<proteinExistence type="predicted"/>
<dbReference type="Pfam" id="PF13240">
    <property type="entry name" value="Zn_Ribbon_1"/>
    <property type="match status" value="1"/>
</dbReference>
<evidence type="ECO:0000313" key="3">
    <source>
        <dbReference type="EMBL" id="MBE6502458.1"/>
    </source>
</evidence>
<organism evidence="3 4">
    <name type="scientific">Methanobrevibacter thaueri</name>
    <dbReference type="NCBI Taxonomy" id="190975"/>
    <lineage>
        <taxon>Archaea</taxon>
        <taxon>Methanobacteriati</taxon>
        <taxon>Methanobacteriota</taxon>
        <taxon>Methanomada group</taxon>
        <taxon>Methanobacteria</taxon>
        <taxon>Methanobacteriales</taxon>
        <taxon>Methanobacteriaceae</taxon>
        <taxon>Methanobrevibacter</taxon>
    </lineage>
</organism>
<keyword evidence="1" id="KW-0472">Membrane</keyword>
<evidence type="ECO:0000313" key="4">
    <source>
        <dbReference type="Proteomes" id="UP000783037"/>
    </source>
</evidence>
<keyword evidence="1" id="KW-1133">Transmembrane helix</keyword>
<dbReference type="RefSeq" id="WP_303739547.1">
    <property type="nucleotide sequence ID" value="NZ_SUTK01000063.1"/>
</dbReference>
<reference evidence="3" key="1">
    <citation type="submission" date="2019-04" db="EMBL/GenBank/DDBJ databases">
        <title>Evolution of Biomass-Degrading Anaerobic Consortia Revealed by Metagenomics.</title>
        <authorList>
            <person name="Peng X."/>
        </authorList>
    </citation>
    <scope>NUCLEOTIDE SEQUENCE</scope>
    <source>
        <strain evidence="3">SIG18</strain>
    </source>
</reference>
<feature type="transmembrane region" description="Helical" evidence="1">
    <location>
        <begin position="38"/>
        <end position="60"/>
    </location>
</feature>
<evidence type="ECO:0000256" key="1">
    <source>
        <dbReference type="SAM" id="Phobius"/>
    </source>
</evidence>